<comment type="caution">
    <text evidence="3">The sequence shown here is derived from an EMBL/GenBank/DDBJ whole genome shotgun (WGS) entry which is preliminary data.</text>
</comment>
<evidence type="ECO:0000256" key="2">
    <source>
        <dbReference type="SAM" id="Phobius"/>
    </source>
</evidence>
<name>A0ABP5JX20_9ACTN</name>
<dbReference type="Proteomes" id="UP001500897">
    <property type="component" value="Unassembled WGS sequence"/>
</dbReference>
<keyword evidence="4" id="KW-1185">Reference proteome</keyword>
<gene>
    <name evidence="3" type="ORF">GCM10009759_74120</name>
</gene>
<organism evidence="3 4">
    <name type="scientific">Kitasatospora saccharophila</name>
    <dbReference type="NCBI Taxonomy" id="407973"/>
    <lineage>
        <taxon>Bacteria</taxon>
        <taxon>Bacillati</taxon>
        <taxon>Actinomycetota</taxon>
        <taxon>Actinomycetes</taxon>
        <taxon>Kitasatosporales</taxon>
        <taxon>Streptomycetaceae</taxon>
        <taxon>Kitasatospora</taxon>
    </lineage>
</organism>
<feature type="region of interest" description="Disordered" evidence="1">
    <location>
        <begin position="112"/>
        <end position="155"/>
    </location>
</feature>
<evidence type="ECO:0000256" key="1">
    <source>
        <dbReference type="SAM" id="MobiDB-lite"/>
    </source>
</evidence>
<dbReference type="Pfam" id="PF20225">
    <property type="entry name" value="DUF6584"/>
    <property type="match status" value="1"/>
</dbReference>
<dbReference type="InterPro" id="IPR046491">
    <property type="entry name" value="DUF6584"/>
</dbReference>
<dbReference type="RefSeq" id="WP_344558810.1">
    <property type="nucleotide sequence ID" value="NZ_BAAANS010000091.1"/>
</dbReference>
<feature type="compositionally biased region" description="Pro residues" evidence="1">
    <location>
        <begin position="133"/>
        <end position="153"/>
    </location>
</feature>
<keyword evidence="2" id="KW-1133">Transmembrane helix</keyword>
<accession>A0ABP5JX20</accession>
<sequence>MSVESTLAKAEAELREGRGRQARLRLLGLVSSYPTDLAIRHRLADAYTYASWAERGRWDYLDEALTPATLACFEDRHPAPAHRLKLLRWPDPAHNPPSTPLARQRLAALHHQATGTAPDWPDHPEDAATTETPAPPLPPPPPAPPRYMPPGSGPEPSAAVAAFDLTMALIVVVIGLMGLLSLVV</sequence>
<proteinExistence type="predicted"/>
<protein>
    <submittedName>
        <fullName evidence="3">Uncharacterized protein</fullName>
    </submittedName>
</protein>
<dbReference type="EMBL" id="BAAANS010000091">
    <property type="protein sequence ID" value="GAA2123176.1"/>
    <property type="molecule type" value="Genomic_DNA"/>
</dbReference>
<keyword evidence="2" id="KW-0812">Transmembrane</keyword>
<keyword evidence="2" id="KW-0472">Membrane</keyword>
<feature type="transmembrane region" description="Helical" evidence="2">
    <location>
        <begin position="158"/>
        <end position="183"/>
    </location>
</feature>
<evidence type="ECO:0000313" key="4">
    <source>
        <dbReference type="Proteomes" id="UP001500897"/>
    </source>
</evidence>
<reference evidence="4" key="1">
    <citation type="journal article" date="2019" name="Int. J. Syst. Evol. Microbiol.">
        <title>The Global Catalogue of Microorganisms (GCM) 10K type strain sequencing project: providing services to taxonomists for standard genome sequencing and annotation.</title>
        <authorList>
            <consortium name="The Broad Institute Genomics Platform"/>
            <consortium name="The Broad Institute Genome Sequencing Center for Infectious Disease"/>
            <person name="Wu L."/>
            <person name="Ma J."/>
        </authorList>
    </citation>
    <scope>NUCLEOTIDE SEQUENCE [LARGE SCALE GENOMIC DNA]</scope>
    <source>
        <strain evidence="4">JCM 14559</strain>
    </source>
</reference>
<evidence type="ECO:0000313" key="3">
    <source>
        <dbReference type="EMBL" id="GAA2123176.1"/>
    </source>
</evidence>